<evidence type="ECO:0000313" key="2">
    <source>
        <dbReference type="Proteomes" id="UP000009183"/>
    </source>
</evidence>
<dbReference type="PaxDb" id="29760-VIT_18s0072g00570.t01"/>
<name>F6GY37_VITVI</name>
<evidence type="ECO:0000313" key="1">
    <source>
        <dbReference type="EMBL" id="CCB44873.1"/>
    </source>
</evidence>
<reference evidence="2" key="1">
    <citation type="journal article" date="2007" name="Nature">
        <title>The grapevine genome sequence suggests ancestral hexaploidization in major angiosperm phyla.</title>
        <authorList>
            <consortium name="The French-Italian Public Consortium for Grapevine Genome Characterization."/>
            <person name="Jaillon O."/>
            <person name="Aury J.-M."/>
            <person name="Noel B."/>
            <person name="Policriti A."/>
            <person name="Clepet C."/>
            <person name="Casagrande A."/>
            <person name="Choisne N."/>
            <person name="Aubourg S."/>
            <person name="Vitulo N."/>
            <person name="Jubin C."/>
            <person name="Vezzi A."/>
            <person name="Legeai F."/>
            <person name="Hugueney P."/>
            <person name="Dasilva C."/>
            <person name="Horner D."/>
            <person name="Mica E."/>
            <person name="Jublot D."/>
            <person name="Poulain J."/>
            <person name="Bruyere C."/>
            <person name="Billault A."/>
            <person name="Segurens B."/>
            <person name="Gouyvenoux M."/>
            <person name="Ugarte E."/>
            <person name="Cattonaro F."/>
            <person name="Anthouard V."/>
            <person name="Vico V."/>
            <person name="Del Fabbro C."/>
            <person name="Alaux M."/>
            <person name="Di Gaspero G."/>
            <person name="Dumas V."/>
            <person name="Felice N."/>
            <person name="Paillard S."/>
            <person name="Juman I."/>
            <person name="Moroldo M."/>
            <person name="Scalabrin S."/>
            <person name="Canaguier A."/>
            <person name="Le Clainche I."/>
            <person name="Malacrida G."/>
            <person name="Durand E."/>
            <person name="Pesole G."/>
            <person name="Laucou V."/>
            <person name="Chatelet P."/>
            <person name="Merdinoglu D."/>
            <person name="Delledonne M."/>
            <person name="Pezzotti M."/>
            <person name="Lecharny A."/>
            <person name="Scarpelli C."/>
            <person name="Artiguenave F."/>
            <person name="Pe M.E."/>
            <person name="Valle G."/>
            <person name="Morgante M."/>
            <person name="Caboche M."/>
            <person name="Adam-Blondon A.-F."/>
            <person name="Weissenbach J."/>
            <person name="Quetier F."/>
            <person name="Wincker P."/>
        </authorList>
    </citation>
    <scope>NUCLEOTIDE SEQUENCE [LARGE SCALE GENOMIC DNA]</scope>
    <source>
        <strain evidence="2">cv. Pinot noir / PN40024</strain>
    </source>
</reference>
<dbReference type="EMBL" id="FN594968">
    <property type="protein sequence ID" value="CCB44873.1"/>
    <property type="molecule type" value="Genomic_DNA"/>
</dbReference>
<proteinExistence type="predicted"/>
<dbReference type="Proteomes" id="UP000009183">
    <property type="component" value="Chromosome 18"/>
</dbReference>
<accession>F6GY37</accession>
<dbReference type="HOGENOM" id="CLU_3145547_0_0_1"/>
<sequence>MLSTHSRVEEAQIDIDTSKATYNFLQLSEIGNYIDTDILIGHSGLIWPS</sequence>
<keyword evidence="2" id="KW-1185">Reference proteome</keyword>
<organism evidence="1 2">
    <name type="scientific">Vitis vinifera</name>
    <name type="common">Grape</name>
    <dbReference type="NCBI Taxonomy" id="29760"/>
    <lineage>
        <taxon>Eukaryota</taxon>
        <taxon>Viridiplantae</taxon>
        <taxon>Streptophyta</taxon>
        <taxon>Embryophyta</taxon>
        <taxon>Tracheophyta</taxon>
        <taxon>Spermatophyta</taxon>
        <taxon>Magnoliopsida</taxon>
        <taxon>eudicotyledons</taxon>
        <taxon>Gunneridae</taxon>
        <taxon>Pentapetalae</taxon>
        <taxon>rosids</taxon>
        <taxon>Vitales</taxon>
        <taxon>Vitaceae</taxon>
        <taxon>Viteae</taxon>
        <taxon>Vitis</taxon>
    </lineage>
</organism>
<dbReference type="InParanoid" id="F6GY37"/>
<dbReference type="AlphaFoldDB" id="F6GY37"/>
<protein>
    <submittedName>
        <fullName evidence="1">Uncharacterized protein</fullName>
    </submittedName>
</protein>
<gene>
    <name evidence="1" type="ordered locus">VIT_18s0072g00570</name>
</gene>